<evidence type="ECO:0000256" key="1">
    <source>
        <dbReference type="SAM" id="SignalP"/>
    </source>
</evidence>
<feature type="chain" id="PRO_5011987715" description="Ig-like domain-containing protein" evidence="1">
    <location>
        <begin position="20"/>
        <end position="366"/>
    </location>
</feature>
<dbReference type="AlphaFoldDB" id="A0A1X7TYX6"/>
<dbReference type="SUPFAM" id="SSF48726">
    <property type="entry name" value="Immunoglobulin"/>
    <property type="match status" value="1"/>
</dbReference>
<evidence type="ECO:0000313" key="3">
    <source>
        <dbReference type="EnsemblMetazoa" id="Aqu2.1.20525_001"/>
    </source>
</evidence>
<protein>
    <recommendedName>
        <fullName evidence="2">Ig-like domain-containing protein</fullName>
    </recommendedName>
</protein>
<dbReference type="EnsemblMetazoa" id="Aqu2.1.20525_001">
    <property type="protein sequence ID" value="Aqu2.1.20525_001"/>
    <property type="gene ID" value="Aqu2.1.20525"/>
</dbReference>
<dbReference type="PROSITE" id="PS50835">
    <property type="entry name" value="IG_LIKE"/>
    <property type="match status" value="1"/>
</dbReference>
<accession>A0A1X7TYX6</accession>
<dbReference type="InterPro" id="IPR013783">
    <property type="entry name" value="Ig-like_fold"/>
</dbReference>
<sequence>MALNGLFLCLQFFLWYSSAEQLNEPNFEQDDDNTTMKVPVILQNPFLYYLDYKTVYVNCSVYGESPFEVSWLYSTDEISNRSSDYTIISGSKVSNIVYSPNSDDEGYVWWNSSLLLNPINNSTAGYYYCRVNTSFGLNYSKPVYVRSTYLPRLNSTRFVKSGQAYVNFLALSFTERKVTFSCLCAECDGIKWRKNNIPIPKSSYGVVALKKELWPSHSINLKHSTLSTSYYDSYLHSCQPVYYQNDIFENSQAYIDVPYARIIKRPEASTYVPGETLTQKCSARSLYPMTVTWQESEFLFPIKDKIDSRKTEGLYNILNSTISVNISVLTPLLFYLRCRFTTTIYYQPDNFTKIHHLSTLVSLISQ</sequence>
<proteinExistence type="predicted"/>
<keyword evidence="1" id="KW-0732">Signal</keyword>
<dbReference type="InterPro" id="IPR007110">
    <property type="entry name" value="Ig-like_dom"/>
</dbReference>
<reference evidence="3" key="1">
    <citation type="submission" date="2017-05" db="UniProtKB">
        <authorList>
            <consortium name="EnsemblMetazoa"/>
        </authorList>
    </citation>
    <scope>IDENTIFICATION</scope>
</reference>
<evidence type="ECO:0000259" key="2">
    <source>
        <dbReference type="PROSITE" id="PS50835"/>
    </source>
</evidence>
<dbReference type="InParanoid" id="A0A1X7TYX6"/>
<organism evidence="3">
    <name type="scientific">Amphimedon queenslandica</name>
    <name type="common">Sponge</name>
    <dbReference type="NCBI Taxonomy" id="400682"/>
    <lineage>
        <taxon>Eukaryota</taxon>
        <taxon>Metazoa</taxon>
        <taxon>Porifera</taxon>
        <taxon>Demospongiae</taxon>
        <taxon>Heteroscleromorpha</taxon>
        <taxon>Haplosclerida</taxon>
        <taxon>Niphatidae</taxon>
        <taxon>Amphimedon</taxon>
    </lineage>
</organism>
<feature type="domain" description="Ig-like" evidence="2">
    <location>
        <begin position="39"/>
        <end position="144"/>
    </location>
</feature>
<dbReference type="InterPro" id="IPR036179">
    <property type="entry name" value="Ig-like_dom_sf"/>
</dbReference>
<name>A0A1X7TYX6_AMPQE</name>
<feature type="signal peptide" evidence="1">
    <location>
        <begin position="1"/>
        <end position="19"/>
    </location>
</feature>
<dbReference type="Gene3D" id="2.60.40.10">
    <property type="entry name" value="Immunoglobulins"/>
    <property type="match status" value="1"/>
</dbReference>